<sequence length="74" mass="8867">MIQDKESNLLYLADCLPKKNPIFFKAFEQLLQDNHTPFNLIPDTKDIWAVDYMPIQLEVNKFIRFIYNPDYLQS</sequence>
<dbReference type="AlphaFoldDB" id="R9GY23"/>
<reference evidence="1 2" key="1">
    <citation type="journal article" date="2013" name="Genome Announc.">
        <title>Draft Genome Sequence of Arcticibacter svalbardensis Strain MN12-7T, a Member of the Family Sphingobacteriaceae Isolated from an Arctic Soil Sample.</title>
        <authorList>
            <person name="Shivaji S."/>
            <person name="Ara S."/>
            <person name="Prasad S."/>
            <person name="Manasa B.P."/>
            <person name="Begum Z."/>
            <person name="Singh A."/>
            <person name="Kumar Pinnaka A."/>
        </authorList>
    </citation>
    <scope>NUCLEOTIDE SEQUENCE [LARGE SCALE GENOMIC DNA]</scope>
    <source>
        <strain evidence="1 2">MN12-7</strain>
    </source>
</reference>
<keyword evidence="2" id="KW-1185">Reference proteome</keyword>
<name>R9GY23_9SPHI</name>
<evidence type="ECO:0000313" key="1">
    <source>
        <dbReference type="EMBL" id="EOR96410.1"/>
    </source>
</evidence>
<organism evidence="1 2">
    <name type="scientific">Arcticibacter svalbardensis MN12-7</name>
    <dbReference type="NCBI Taxonomy" id="1150600"/>
    <lineage>
        <taxon>Bacteria</taxon>
        <taxon>Pseudomonadati</taxon>
        <taxon>Bacteroidota</taxon>
        <taxon>Sphingobacteriia</taxon>
        <taxon>Sphingobacteriales</taxon>
        <taxon>Sphingobacteriaceae</taxon>
        <taxon>Arcticibacter</taxon>
    </lineage>
</organism>
<dbReference type="STRING" id="1150600.ADIARSV_0410"/>
<dbReference type="EMBL" id="AQPN01000014">
    <property type="protein sequence ID" value="EOR96410.1"/>
    <property type="molecule type" value="Genomic_DNA"/>
</dbReference>
<dbReference type="OrthoDB" id="7871381at2"/>
<gene>
    <name evidence="1" type="ORF">ADIARSV_0410</name>
</gene>
<comment type="caution">
    <text evidence="1">The sequence shown here is derived from an EMBL/GenBank/DDBJ whole genome shotgun (WGS) entry which is preliminary data.</text>
</comment>
<dbReference type="eggNOG" id="COG2957">
    <property type="taxonomic scope" value="Bacteria"/>
</dbReference>
<protein>
    <submittedName>
        <fullName evidence="1">Uncharacterized protein</fullName>
    </submittedName>
</protein>
<evidence type="ECO:0000313" key="2">
    <source>
        <dbReference type="Proteomes" id="UP000014174"/>
    </source>
</evidence>
<accession>R9GY23</accession>
<proteinExistence type="predicted"/>
<dbReference type="Proteomes" id="UP000014174">
    <property type="component" value="Unassembled WGS sequence"/>
</dbReference>
<dbReference type="RefSeq" id="WP_016193660.1">
    <property type="nucleotide sequence ID" value="NZ_AQPN01000014.1"/>
</dbReference>